<accession>A0ABT7VSI1</accession>
<keyword evidence="1" id="KW-1133">Transmembrane helix</keyword>
<dbReference type="EMBL" id="JAUCGM010000040">
    <property type="protein sequence ID" value="MDM8562033.1"/>
    <property type="molecule type" value="Genomic_DNA"/>
</dbReference>
<evidence type="ECO:0000313" key="3">
    <source>
        <dbReference type="Proteomes" id="UP001171945"/>
    </source>
</evidence>
<feature type="transmembrane region" description="Helical" evidence="1">
    <location>
        <begin position="21"/>
        <end position="38"/>
    </location>
</feature>
<reference evidence="2" key="1">
    <citation type="submission" date="2023-06" db="EMBL/GenBank/DDBJ databases">
        <title>Uncultivated large filamentous bacteria from sulfidic sediments reveal new species and different genomic features in energy metabolism and defense.</title>
        <authorList>
            <person name="Fonseca A."/>
        </authorList>
    </citation>
    <scope>NUCLEOTIDE SEQUENCE</scope>
    <source>
        <strain evidence="2">HSG4</strain>
    </source>
</reference>
<proteinExistence type="predicted"/>
<organism evidence="2 3">
    <name type="scientific">Candidatus Marithioploca araucensis</name>
    <dbReference type="NCBI Taxonomy" id="70273"/>
    <lineage>
        <taxon>Bacteria</taxon>
        <taxon>Pseudomonadati</taxon>
        <taxon>Pseudomonadota</taxon>
        <taxon>Gammaproteobacteria</taxon>
        <taxon>Thiotrichales</taxon>
        <taxon>Thiotrichaceae</taxon>
        <taxon>Candidatus Marithioploca</taxon>
    </lineage>
</organism>
<gene>
    <name evidence="2" type="ORF">QUF54_01615</name>
</gene>
<evidence type="ECO:0000256" key="1">
    <source>
        <dbReference type="SAM" id="Phobius"/>
    </source>
</evidence>
<protein>
    <submittedName>
        <fullName evidence="2">Uncharacterized protein</fullName>
    </submittedName>
</protein>
<evidence type="ECO:0000313" key="2">
    <source>
        <dbReference type="EMBL" id="MDM8562033.1"/>
    </source>
</evidence>
<sequence>MVGFAIALPTLHKKLHKKRLLRNRVGMVGFAIALPTLHKKRLLRNRVF</sequence>
<comment type="caution">
    <text evidence="2">The sequence shown here is derived from an EMBL/GenBank/DDBJ whole genome shotgun (WGS) entry which is preliminary data.</text>
</comment>
<keyword evidence="1" id="KW-0812">Transmembrane</keyword>
<name>A0ABT7VSI1_9GAMM</name>
<keyword evidence="3" id="KW-1185">Reference proteome</keyword>
<dbReference type="Proteomes" id="UP001171945">
    <property type="component" value="Unassembled WGS sequence"/>
</dbReference>
<keyword evidence="1" id="KW-0472">Membrane</keyword>